<protein>
    <recommendedName>
        <fullName evidence="3">Fatty acyl-CoA reductase</fullName>
    </recommendedName>
</protein>
<sequence length="189" mass="21435">MVEVPVDMVVNATLAAIAKHGAVGNPELNVYQIASSIVNPLVIQDLTNMVNEHFSSSPWSDSNGRQICVSKFRHFTSMEEFSSHLREMAIRRFGLMPKANSNRITSQRMETLCRKSVELGVYLAKIYEAYAFYAGSKGIVPSEWIAFFKEPDISRHVDVFVLKIKDPLLHRINQEWAGDPLSEFMNEQL</sequence>
<dbReference type="EMBL" id="JAVXUP010002470">
    <property type="protein sequence ID" value="KAK3003099.1"/>
    <property type="molecule type" value="Genomic_DNA"/>
</dbReference>
<reference evidence="1" key="1">
    <citation type="submission" date="2022-12" db="EMBL/GenBank/DDBJ databases">
        <title>Draft genome assemblies for two species of Escallonia (Escalloniales).</title>
        <authorList>
            <person name="Chanderbali A."/>
            <person name="Dervinis C."/>
            <person name="Anghel I."/>
            <person name="Soltis D."/>
            <person name="Soltis P."/>
            <person name="Zapata F."/>
        </authorList>
    </citation>
    <scope>NUCLEOTIDE SEQUENCE</scope>
    <source>
        <strain evidence="1">UCBG64.0493</strain>
        <tissue evidence="1">Leaf</tissue>
    </source>
</reference>
<dbReference type="GO" id="GO:0010345">
    <property type="term" value="P:suberin biosynthetic process"/>
    <property type="evidence" value="ECO:0007669"/>
    <property type="project" value="TreeGrafter"/>
</dbReference>
<dbReference type="PANTHER" id="PTHR11011">
    <property type="entry name" value="MALE STERILITY PROTEIN 2-RELATED"/>
    <property type="match status" value="1"/>
</dbReference>
<dbReference type="PANTHER" id="PTHR11011:SF45">
    <property type="entry name" value="FATTY ACYL-COA REDUCTASE CG8306-RELATED"/>
    <property type="match status" value="1"/>
</dbReference>
<dbReference type="GO" id="GO:0080019">
    <property type="term" value="F:alcohol-forming very long-chain fatty acyl-CoA reductase activity"/>
    <property type="evidence" value="ECO:0007669"/>
    <property type="project" value="InterPro"/>
</dbReference>
<evidence type="ECO:0000313" key="2">
    <source>
        <dbReference type="Proteomes" id="UP001188597"/>
    </source>
</evidence>
<dbReference type="InterPro" id="IPR026055">
    <property type="entry name" value="FAR"/>
</dbReference>
<dbReference type="GO" id="GO:0035336">
    <property type="term" value="P:long-chain fatty-acyl-CoA metabolic process"/>
    <property type="evidence" value="ECO:0007669"/>
    <property type="project" value="TreeGrafter"/>
</dbReference>
<keyword evidence="2" id="KW-1185">Reference proteome</keyword>
<comment type="caution">
    <text evidence="1">The sequence shown here is derived from an EMBL/GenBank/DDBJ whole genome shotgun (WGS) entry which is preliminary data.</text>
</comment>
<dbReference type="AlphaFoldDB" id="A0AA88V9M6"/>
<organism evidence="1 2">
    <name type="scientific">Escallonia herrerae</name>
    <dbReference type="NCBI Taxonomy" id="1293975"/>
    <lineage>
        <taxon>Eukaryota</taxon>
        <taxon>Viridiplantae</taxon>
        <taxon>Streptophyta</taxon>
        <taxon>Embryophyta</taxon>
        <taxon>Tracheophyta</taxon>
        <taxon>Spermatophyta</taxon>
        <taxon>Magnoliopsida</taxon>
        <taxon>eudicotyledons</taxon>
        <taxon>Gunneridae</taxon>
        <taxon>Pentapetalae</taxon>
        <taxon>asterids</taxon>
        <taxon>campanulids</taxon>
        <taxon>Escalloniales</taxon>
        <taxon>Escalloniaceae</taxon>
        <taxon>Escallonia</taxon>
    </lineage>
</organism>
<evidence type="ECO:0000313" key="1">
    <source>
        <dbReference type="EMBL" id="KAK3003099.1"/>
    </source>
</evidence>
<gene>
    <name evidence="1" type="ORF">RJ639_020218</name>
</gene>
<dbReference type="Proteomes" id="UP001188597">
    <property type="component" value="Unassembled WGS sequence"/>
</dbReference>
<accession>A0AA88V9M6</accession>
<evidence type="ECO:0008006" key="3">
    <source>
        <dbReference type="Google" id="ProtNLM"/>
    </source>
</evidence>
<proteinExistence type="predicted"/>
<name>A0AA88V9M6_9ASTE</name>